<dbReference type="AlphaFoldDB" id="A0A2K2CW64"/>
<dbReference type="InParanoid" id="A0A2K2CW64"/>
<dbReference type="Gramene" id="PNT66264">
    <property type="protein sequence ID" value="PNT66264"/>
    <property type="gene ID" value="BRADI_3g09296v3"/>
</dbReference>
<evidence type="ECO:0000313" key="2">
    <source>
        <dbReference type="EnsemblPlants" id="PNT66264"/>
    </source>
</evidence>
<reference evidence="1 2" key="1">
    <citation type="journal article" date="2010" name="Nature">
        <title>Genome sequencing and analysis of the model grass Brachypodium distachyon.</title>
        <authorList>
            <consortium name="International Brachypodium Initiative"/>
        </authorList>
    </citation>
    <scope>NUCLEOTIDE SEQUENCE [LARGE SCALE GENOMIC DNA]</scope>
    <source>
        <strain evidence="1 2">Bd21</strain>
    </source>
</reference>
<reference evidence="1" key="2">
    <citation type="submission" date="2017-06" db="EMBL/GenBank/DDBJ databases">
        <title>WGS assembly of Brachypodium distachyon.</title>
        <authorList>
            <consortium name="The International Brachypodium Initiative"/>
            <person name="Lucas S."/>
            <person name="Harmon-Smith M."/>
            <person name="Lail K."/>
            <person name="Tice H."/>
            <person name="Grimwood J."/>
            <person name="Bruce D."/>
            <person name="Barry K."/>
            <person name="Shu S."/>
            <person name="Lindquist E."/>
            <person name="Wang M."/>
            <person name="Pitluck S."/>
            <person name="Vogel J.P."/>
            <person name="Garvin D.F."/>
            <person name="Mockler T.C."/>
            <person name="Schmutz J."/>
            <person name="Rokhsar D."/>
            <person name="Bevan M.W."/>
        </authorList>
    </citation>
    <scope>NUCLEOTIDE SEQUENCE</scope>
    <source>
        <strain evidence="1">Bd21</strain>
    </source>
</reference>
<dbReference type="EMBL" id="CM000882">
    <property type="protein sequence ID" value="PNT66264.1"/>
    <property type="molecule type" value="Genomic_DNA"/>
</dbReference>
<keyword evidence="3" id="KW-1185">Reference proteome</keyword>
<sequence>DHIHLPRPIFLGASSSEIPKQHPAYVREYDSNFPHLHLHIIWCSGIWIHYSHGPMLSIPPSLPGAGEGRRRRWFRWSGVGGGGGGAGGGAGGGFEEAPVEAWAGPREASRSFYTVRCRLPGLEAGWLERSLDLASLGQADIC</sequence>
<gene>
    <name evidence="1" type="ORF">BRADI_3g09296v3</name>
</gene>
<protein>
    <submittedName>
        <fullName evidence="1 2">Uncharacterized protein</fullName>
    </submittedName>
</protein>
<proteinExistence type="predicted"/>
<evidence type="ECO:0000313" key="1">
    <source>
        <dbReference type="EMBL" id="PNT66264.1"/>
    </source>
</evidence>
<feature type="non-terminal residue" evidence="1">
    <location>
        <position position="1"/>
    </location>
</feature>
<organism evidence="1">
    <name type="scientific">Brachypodium distachyon</name>
    <name type="common">Purple false brome</name>
    <name type="synonym">Trachynia distachya</name>
    <dbReference type="NCBI Taxonomy" id="15368"/>
    <lineage>
        <taxon>Eukaryota</taxon>
        <taxon>Viridiplantae</taxon>
        <taxon>Streptophyta</taxon>
        <taxon>Embryophyta</taxon>
        <taxon>Tracheophyta</taxon>
        <taxon>Spermatophyta</taxon>
        <taxon>Magnoliopsida</taxon>
        <taxon>Liliopsida</taxon>
        <taxon>Poales</taxon>
        <taxon>Poaceae</taxon>
        <taxon>BOP clade</taxon>
        <taxon>Pooideae</taxon>
        <taxon>Stipodae</taxon>
        <taxon>Brachypodieae</taxon>
        <taxon>Brachypodium</taxon>
    </lineage>
</organism>
<dbReference type="Proteomes" id="UP000008810">
    <property type="component" value="Chromosome 3"/>
</dbReference>
<reference evidence="2" key="3">
    <citation type="submission" date="2018-08" db="UniProtKB">
        <authorList>
            <consortium name="EnsemblPlants"/>
        </authorList>
    </citation>
    <scope>IDENTIFICATION</scope>
    <source>
        <strain evidence="2">cv. Bd21</strain>
    </source>
</reference>
<dbReference type="EnsemblPlants" id="PNT66264">
    <property type="protein sequence ID" value="PNT66264"/>
    <property type="gene ID" value="BRADI_3g09296v3"/>
</dbReference>
<name>A0A2K2CW64_BRADI</name>
<evidence type="ECO:0000313" key="3">
    <source>
        <dbReference type="Proteomes" id="UP000008810"/>
    </source>
</evidence>
<accession>A0A2K2CW64</accession>